<gene>
    <name evidence="2" type="ORF">DYU11_26035</name>
</gene>
<organism evidence="2 3">
    <name type="scientific">Fibrisoma montanum</name>
    <dbReference type="NCBI Taxonomy" id="2305895"/>
    <lineage>
        <taxon>Bacteria</taxon>
        <taxon>Pseudomonadati</taxon>
        <taxon>Bacteroidota</taxon>
        <taxon>Cytophagia</taxon>
        <taxon>Cytophagales</taxon>
        <taxon>Spirosomataceae</taxon>
        <taxon>Fibrisoma</taxon>
    </lineage>
</organism>
<sequence length="164" mass="18555">MATKTKTDEKKPASKTKKDDTKSKASSRSKKSDDNYTDPKLREKLKNEIMEGDKGGKPGQWSARKAQLLTHEYEKAGGTYKSDERTESQKHLEEWTDQDWRTEDGKPADKGDKTARYLPAEAWEKLTPAQRKATNAKKLKASAEGKPRTANTKKAKEARKEAEK</sequence>
<name>A0A418LZX2_9BACT</name>
<evidence type="ECO:0000313" key="3">
    <source>
        <dbReference type="Proteomes" id="UP000283523"/>
    </source>
</evidence>
<accession>A0A418LZX2</accession>
<feature type="compositionally biased region" description="Basic and acidic residues" evidence="1">
    <location>
        <begin position="154"/>
        <end position="164"/>
    </location>
</feature>
<evidence type="ECO:0000256" key="1">
    <source>
        <dbReference type="SAM" id="MobiDB-lite"/>
    </source>
</evidence>
<dbReference type="AlphaFoldDB" id="A0A418LZX2"/>
<evidence type="ECO:0008006" key="4">
    <source>
        <dbReference type="Google" id="ProtNLM"/>
    </source>
</evidence>
<dbReference type="Proteomes" id="UP000283523">
    <property type="component" value="Unassembled WGS sequence"/>
</dbReference>
<feature type="compositionally biased region" description="Basic and acidic residues" evidence="1">
    <location>
        <begin position="71"/>
        <end position="115"/>
    </location>
</feature>
<comment type="caution">
    <text evidence="2">The sequence shown here is derived from an EMBL/GenBank/DDBJ whole genome shotgun (WGS) entry which is preliminary data.</text>
</comment>
<feature type="compositionally biased region" description="Basic and acidic residues" evidence="1">
    <location>
        <begin position="30"/>
        <end position="56"/>
    </location>
</feature>
<feature type="compositionally biased region" description="Basic and acidic residues" evidence="1">
    <location>
        <begin position="1"/>
        <end position="23"/>
    </location>
</feature>
<evidence type="ECO:0000313" key="2">
    <source>
        <dbReference type="EMBL" id="RIV18962.1"/>
    </source>
</evidence>
<reference evidence="2 3" key="1">
    <citation type="submission" date="2018-08" db="EMBL/GenBank/DDBJ databases">
        <title>Fibrisoma montanum sp. nov., isolated from Danxia mountain soil.</title>
        <authorList>
            <person name="Huang Y."/>
        </authorList>
    </citation>
    <scope>NUCLEOTIDE SEQUENCE [LARGE SCALE GENOMIC DNA]</scope>
    <source>
        <strain evidence="2 3">HYT19</strain>
    </source>
</reference>
<dbReference type="EMBL" id="QXED01000009">
    <property type="protein sequence ID" value="RIV18962.1"/>
    <property type="molecule type" value="Genomic_DNA"/>
</dbReference>
<keyword evidence="3" id="KW-1185">Reference proteome</keyword>
<protein>
    <recommendedName>
        <fullName evidence="4">DUF5872 domain-containing protein</fullName>
    </recommendedName>
</protein>
<dbReference type="RefSeq" id="WP_119670674.1">
    <property type="nucleotide sequence ID" value="NZ_QXED01000009.1"/>
</dbReference>
<feature type="region of interest" description="Disordered" evidence="1">
    <location>
        <begin position="1"/>
        <end position="164"/>
    </location>
</feature>
<dbReference type="OrthoDB" id="791686at2"/>
<proteinExistence type="predicted"/>